<proteinExistence type="predicted"/>
<keyword evidence="3" id="KW-1185">Reference proteome</keyword>
<dbReference type="RefSeq" id="WP_048689196.1">
    <property type="nucleotide sequence ID" value="NZ_CCXW01000001.1"/>
</dbReference>
<feature type="transmembrane region" description="Helical" evidence="1">
    <location>
        <begin position="6"/>
        <end position="23"/>
    </location>
</feature>
<gene>
    <name evidence="2" type="primary">yobJ</name>
    <name evidence="2" type="ORF">BN1180_03402</name>
</gene>
<keyword evidence="1" id="KW-1133">Transmembrane helix</keyword>
<dbReference type="EMBL" id="CCXW01000001">
    <property type="protein sequence ID" value="CEG33230.1"/>
    <property type="molecule type" value="Genomic_DNA"/>
</dbReference>
<accession>A0AAN2PK91</accession>
<evidence type="ECO:0000256" key="1">
    <source>
        <dbReference type="SAM" id="Phobius"/>
    </source>
</evidence>
<reference evidence="2 3" key="1">
    <citation type="journal article" date="2014" name="Genome Announc.">
        <title>Genome Sequence of Bacillus simplex Strain P558, Isolated from a Human Fecal Sample.</title>
        <authorList>
            <person name="Croce O."/>
            <person name="Hugon P."/>
            <person name="Lagier J.C."/>
            <person name="Bibi F."/>
            <person name="Robert C."/>
            <person name="Azhar E.I."/>
            <person name="Raoult D."/>
            <person name="Fournier P.E."/>
        </authorList>
    </citation>
    <scope>NUCLEOTIDE SEQUENCE [LARGE SCALE GENOMIC DNA]</scope>
    <source>
        <strain evidence="2 3">P558</strain>
    </source>
</reference>
<dbReference type="AlphaFoldDB" id="A0AAN2PK91"/>
<name>A0AAN2PK91_9BACI</name>
<protein>
    <submittedName>
        <fullName evidence="2">Membrane protein</fullName>
    </submittedName>
</protein>
<organism evidence="2 3">
    <name type="scientific">Peribacillus simplex</name>
    <dbReference type="NCBI Taxonomy" id="1478"/>
    <lineage>
        <taxon>Bacteria</taxon>
        <taxon>Bacillati</taxon>
        <taxon>Bacillota</taxon>
        <taxon>Bacilli</taxon>
        <taxon>Bacillales</taxon>
        <taxon>Bacillaceae</taxon>
        <taxon>Peribacillus</taxon>
    </lineage>
</organism>
<keyword evidence="1" id="KW-0472">Membrane</keyword>
<evidence type="ECO:0000313" key="2">
    <source>
        <dbReference type="EMBL" id="CEG33230.1"/>
    </source>
</evidence>
<evidence type="ECO:0000313" key="3">
    <source>
        <dbReference type="Proteomes" id="UP000182110"/>
    </source>
</evidence>
<dbReference type="Proteomes" id="UP000182110">
    <property type="component" value="Unassembled WGS sequence"/>
</dbReference>
<comment type="caution">
    <text evidence="2">The sequence shown here is derived from an EMBL/GenBank/DDBJ whole genome shotgun (WGS) entry which is preliminary data.</text>
</comment>
<keyword evidence="1" id="KW-0812">Transmembrane</keyword>
<sequence>MTLTKEYLPILVAIVAASLAYLYKKRNNKLNNFYAQVKESLEGILGSMYFDLRIILQIEDEFEKNHEVQKWFNKHGRIDMSLFKLGDRNLINSYLDLEKEYTETEHR</sequence>